<dbReference type="Pfam" id="PF03881">
    <property type="entry name" value="Fructosamin_kin"/>
    <property type="match status" value="1"/>
</dbReference>
<proteinExistence type="inferred from homology"/>
<dbReference type="EMBL" id="AP027731">
    <property type="protein sequence ID" value="BDZ46095.1"/>
    <property type="molecule type" value="Genomic_DNA"/>
</dbReference>
<dbReference type="Gene3D" id="1.10.510.10">
    <property type="entry name" value="Transferase(Phosphotransferase) domain 1"/>
    <property type="match status" value="1"/>
</dbReference>
<evidence type="ECO:0000313" key="2">
    <source>
        <dbReference type="EMBL" id="BDZ46095.1"/>
    </source>
</evidence>
<accession>A0ABM8GCV0</accession>
<dbReference type="SUPFAM" id="SSF56112">
    <property type="entry name" value="Protein kinase-like (PK-like)"/>
    <property type="match status" value="1"/>
</dbReference>
<keyword evidence="1 2" id="KW-0418">Kinase</keyword>
<dbReference type="PANTHER" id="PTHR12149:SF8">
    <property type="entry name" value="PROTEIN-RIBULOSAMINE 3-KINASE"/>
    <property type="match status" value="1"/>
</dbReference>
<comment type="similarity">
    <text evidence="1">Belongs to the fructosamine kinase family.</text>
</comment>
<dbReference type="PIRSF" id="PIRSF006221">
    <property type="entry name" value="Ketosamine-3-kinase"/>
    <property type="match status" value="1"/>
</dbReference>
<organism evidence="2 3">
    <name type="scientific">Naasia aerilata</name>
    <dbReference type="NCBI Taxonomy" id="1162966"/>
    <lineage>
        <taxon>Bacteria</taxon>
        <taxon>Bacillati</taxon>
        <taxon>Actinomycetota</taxon>
        <taxon>Actinomycetes</taxon>
        <taxon>Micrococcales</taxon>
        <taxon>Microbacteriaceae</taxon>
        <taxon>Naasia</taxon>
    </lineage>
</organism>
<name>A0ABM8GCV0_9MICO</name>
<reference evidence="3" key="1">
    <citation type="journal article" date="2019" name="Int. J. Syst. Evol. Microbiol.">
        <title>The Global Catalogue of Microorganisms (GCM) 10K type strain sequencing project: providing services to taxonomists for standard genome sequencing and annotation.</title>
        <authorList>
            <consortium name="The Broad Institute Genomics Platform"/>
            <consortium name="The Broad Institute Genome Sequencing Center for Infectious Disease"/>
            <person name="Wu L."/>
            <person name="Ma J."/>
        </authorList>
    </citation>
    <scope>NUCLEOTIDE SEQUENCE [LARGE SCALE GENOMIC DNA]</scope>
    <source>
        <strain evidence="3">NBRC 108725</strain>
    </source>
</reference>
<dbReference type="InterPro" id="IPR011009">
    <property type="entry name" value="Kinase-like_dom_sf"/>
</dbReference>
<gene>
    <name evidence="2" type="ORF">GCM10025866_20040</name>
</gene>
<evidence type="ECO:0000313" key="3">
    <source>
        <dbReference type="Proteomes" id="UP001321498"/>
    </source>
</evidence>
<dbReference type="InterPro" id="IPR016477">
    <property type="entry name" value="Fructo-/Ketosamine-3-kinase"/>
</dbReference>
<dbReference type="Proteomes" id="UP001321498">
    <property type="component" value="Chromosome"/>
</dbReference>
<keyword evidence="1" id="KW-0808">Transferase</keyword>
<protein>
    <submittedName>
        <fullName evidence="2">Fructosamine kinase</fullName>
    </submittedName>
</protein>
<dbReference type="RefSeq" id="WP_286276202.1">
    <property type="nucleotide sequence ID" value="NZ_AP027731.1"/>
</dbReference>
<dbReference type="GO" id="GO:0016301">
    <property type="term" value="F:kinase activity"/>
    <property type="evidence" value="ECO:0007669"/>
    <property type="project" value="UniProtKB-KW"/>
</dbReference>
<dbReference type="Gene3D" id="1.20.1270.240">
    <property type="match status" value="1"/>
</dbReference>
<keyword evidence="3" id="KW-1185">Reference proteome</keyword>
<evidence type="ECO:0000256" key="1">
    <source>
        <dbReference type="PIRNR" id="PIRNR006221"/>
    </source>
</evidence>
<dbReference type="PANTHER" id="PTHR12149">
    <property type="entry name" value="FRUCTOSAMINE 3 KINASE-RELATED PROTEIN"/>
    <property type="match status" value="1"/>
</dbReference>
<sequence length="256" mass="27231">MDGSNETFSKASPGRALAEAAGLEWLRAAEAQGGARVVRVLGVTADEIELEQLVPARPTPDLAFEFGAALAATHGAGADAFGAAPPGWSGPYYLGRQELPVSSEPRTWGVFYATDRVLPYLERAEQRGHVGPAQARLVRDACVRIEAGEFDDDAVPSRLHGDLWNGNVVWTEDEAVLIDPAAHGGHAETDLAMLDLFGCPYLEDILAGYESASPLREGLRERLPLHQLHPLAVHAASHGASYAGPLESAARAVLDL</sequence>